<protein>
    <submittedName>
        <fullName evidence="1">Uncharacterized protein</fullName>
    </submittedName>
</protein>
<proteinExistence type="predicted"/>
<dbReference type="Proteomes" id="UP000244005">
    <property type="component" value="Unassembled WGS sequence"/>
</dbReference>
<gene>
    <name evidence="1" type="ORF">MARPO_0032s0022</name>
</gene>
<dbReference type="AlphaFoldDB" id="A0A2R6X6U6"/>
<name>A0A2R6X6U6_MARPO</name>
<organism evidence="1 2">
    <name type="scientific">Marchantia polymorpha</name>
    <name type="common">Common liverwort</name>
    <name type="synonym">Marchantia aquatica</name>
    <dbReference type="NCBI Taxonomy" id="3197"/>
    <lineage>
        <taxon>Eukaryota</taxon>
        <taxon>Viridiplantae</taxon>
        <taxon>Streptophyta</taxon>
        <taxon>Embryophyta</taxon>
        <taxon>Marchantiophyta</taxon>
        <taxon>Marchantiopsida</taxon>
        <taxon>Marchantiidae</taxon>
        <taxon>Marchantiales</taxon>
        <taxon>Marchantiaceae</taxon>
        <taxon>Marchantia</taxon>
    </lineage>
</organism>
<evidence type="ECO:0000313" key="2">
    <source>
        <dbReference type="Proteomes" id="UP000244005"/>
    </source>
</evidence>
<sequence length="100" mass="11260">MFRICKASLRRCGGEIRGPMLGRREFQSRRRIDVEELAVDDERCGDSTASARWSTSVGWMSGRSRADACGTLRALLEIKPNGRMVKRPLVENRSFLATLS</sequence>
<accession>A0A2R6X6U6</accession>
<reference evidence="2" key="1">
    <citation type="journal article" date="2017" name="Cell">
        <title>Insights into land plant evolution garnered from the Marchantia polymorpha genome.</title>
        <authorList>
            <person name="Bowman J.L."/>
            <person name="Kohchi T."/>
            <person name="Yamato K.T."/>
            <person name="Jenkins J."/>
            <person name="Shu S."/>
            <person name="Ishizaki K."/>
            <person name="Yamaoka S."/>
            <person name="Nishihama R."/>
            <person name="Nakamura Y."/>
            <person name="Berger F."/>
            <person name="Adam C."/>
            <person name="Aki S.S."/>
            <person name="Althoff F."/>
            <person name="Araki T."/>
            <person name="Arteaga-Vazquez M.A."/>
            <person name="Balasubrmanian S."/>
            <person name="Barry K."/>
            <person name="Bauer D."/>
            <person name="Boehm C.R."/>
            <person name="Briginshaw L."/>
            <person name="Caballero-Perez J."/>
            <person name="Catarino B."/>
            <person name="Chen F."/>
            <person name="Chiyoda S."/>
            <person name="Chovatia M."/>
            <person name="Davies K.M."/>
            <person name="Delmans M."/>
            <person name="Demura T."/>
            <person name="Dierschke T."/>
            <person name="Dolan L."/>
            <person name="Dorantes-Acosta A.E."/>
            <person name="Eklund D.M."/>
            <person name="Florent S.N."/>
            <person name="Flores-Sandoval E."/>
            <person name="Fujiyama A."/>
            <person name="Fukuzawa H."/>
            <person name="Galik B."/>
            <person name="Grimanelli D."/>
            <person name="Grimwood J."/>
            <person name="Grossniklaus U."/>
            <person name="Hamada T."/>
            <person name="Haseloff J."/>
            <person name="Hetherington A.J."/>
            <person name="Higo A."/>
            <person name="Hirakawa Y."/>
            <person name="Hundley H.N."/>
            <person name="Ikeda Y."/>
            <person name="Inoue K."/>
            <person name="Inoue S.I."/>
            <person name="Ishida S."/>
            <person name="Jia Q."/>
            <person name="Kakita M."/>
            <person name="Kanazawa T."/>
            <person name="Kawai Y."/>
            <person name="Kawashima T."/>
            <person name="Kennedy M."/>
            <person name="Kinose K."/>
            <person name="Kinoshita T."/>
            <person name="Kohara Y."/>
            <person name="Koide E."/>
            <person name="Komatsu K."/>
            <person name="Kopischke S."/>
            <person name="Kubo M."/>
            <person name="Kyozuka J."/>
            <person name="Lagercrantz U."/>
            <person name="Lin S.S."/>
            <person name="Lindquist E."/>
            <person name="Lipzen A.M."/>
            <person name="Lu C.W."/>
            <person name="De Luna E."/>
            <person name="Martienssen R.A."/>
            <person name="Minamino N."/>
            <person name="Mizutani M."/>
            <person name="Mizutani M."/>
            <person name="Mochizuki N."/>
            <person name="Monte I."/>
            <person name="Mosher R."/>
            <person name="Nagasaki H."/>
            <person name="Nakagami H."/>
            <person name="Naramoto S."/>
            <person name="Nishitani K."/>
            <person name="Ohtani M."/>
            <person name="Okamoto T."/>
            <person name="Okumura M."/>
            <person name="Phillips J."/>
            <person name="Pollak B."/>
            <person name="Reinders A."/>
            <person name="Rovekamp M."/>
            <person name="Sano R."/>
            <person name="Sawa S."/>
            <person name="Schmid M.W."/>
            <person name="Shirakawa M."/>
            <person name="Solano R."/>
            <person name="Spunde A."/>
            <person name="Suetsugu N."/>
            <person name="Sugano S."/>
            <person name="Sugiyama A."/>
            <person name="Sun R."/>
            <person name="Suzuki Y."/>
            <person name="Takenaka M."/>
            <person name="Takezawa D."/>
            <person name="Tomogane H."/>
            <person name="Tsuzuki M."/>
            <person name="Ueda T."/>
            <person name="Umeda M."/>
            <person name="Ward J.M."/>
            <person name="Watanabe Y."/>
            <person name="Yazaki K."/>
            <person name="Yokoyama R."/>
            <person name="Yoshitake Y."/>
            <person name="Yotsui I."/>
            <person name="Zachgo S."/>
            <person name="Schmutz J."/>
        </authorList>
    </citation>
    <scope>NUCLEOTIDE SEQUENCE [LARGE SCALE GENOMIC DNA]</scope>
    <source>
        <strain evidence="2">Tak-1</strain>
    </source>
</reference>
<evidence type="ECO:0000313" key="1">
    <source>
        <dbReference type="EMBL" id="PTQ41817.1"/>
    </source>
</evidence>
<keyword evidence="2" id="KW-1185">Reference proteome</keyword>
<dbReference type="Gramene" id="Mp5g13290.1">
    <property type="protein sequence ID" value="Mp5g13290.1.cds1"/>
    <property type="gene ID" value="Mp5g13290"/>
</dbReference>
<dbReference type="EMBL" id="KZ772704">
    <property type="protein sequence ID" value="PTQ41817.1"/>
    <property type="molecule type" value="Genomic_DNA"/>
</dbReference>